<dbReference type="InterPro" id="IPR053927">
    <property type="entry name" value="FlgK_helical"/>
</dbReference>
<keyword evidence="5" id="KW-0964">Secreted</keyword>
<keyword evidence="10" id="KW-0966">Cell projection</keyword>
<feature type="domain" description="Flagellar hook-associated protein FlgK helical" evidence="9">
    <location>
        <begin position="416"/>
        <end position="468"/>
    </location>
</feature>
<dbReference type="InterPro" id="IPR019776">
    <property type="entry name" value="Flagellar_basal_body_rod_CS"/>
</dbReference>
<comment type="subcellular location">
    <subcellularLocation>
        <location evidence="1">Bacterial flagellum</location>
    </subcellularLocation>
    <subcellularLocation>
        <location evidence="2">Secreted</location>
    </subcellularLocation>
</comment>
<dbReference type="EMBL" id="FLUQ01000001">
    <property type="protein sequence ID" value="SBW00387.1"/>
    <property type="molecule type" value="Genomic_DNA"/>
</dbReference>
<feature type="domain" description="Flagellar basal body rod protein N-terminal" evidence="7">
    <location>
        <begin position="11"/>
        <end position="38"/>
    </location>
</feature>
<dbReference type="GO" id="GO:0044780">
    <property type="term" value="P:bacterial-type flagellum assembly"/>
    <property type="evidence" value="ECO:0007669"/>
    <property type="project" value="InterPro"/>
</dbReference>
<dbReference type="InterPro" id="IPR001444">
    <property type="entry name" value="Flag_bb_rod_N"/>
</dbReference>
<dbReference type="GO" id="GO:0005198">
    <property type="term" value="F:structural molecule activity"/>
    <property type="evidence" value="ECO:0007669"/>
    <property type="project" value="InterPro"/>
</dbReference>
<evidence type="ECO:0000256" key="2">
    <source>
        <dbReference type="ARBA" id="ARBA00004613"/>
    </source>
</evidence>
<dbReference type="PRINTS" id="PR01005">
    <property type="entry name" value="FLGHOOKAP1"/>
</dbReference>
<comment type="similarity">
    <text evidence="3">Belongs to the flagella basal body rod proteins family.</text>
</comment>
<proteinExistence type="inferred from homology"/>
<keyword evidence="10" id="KW-0969">Cilium</keyword>
<feature type="domain" description="Flagellar basal-body/hook protein C-terminal" evidence="8">
    <location>
        <begin position="703"/>
        <end position="740"/>
    </location>
</feature>
<keyword evidence="10" id="KW-0282">Flagellum</keyword>
<evidence type="ECO:0000259" key="8">
    <source>
        <dbReference type="Pfam" id="PF06429"/>
    </source>
</evidence>
<dbReference type="PANTHER" id="PTHR30033:SF1">
    <property type="entry name" value="FLAGELLAR HOOK-ASSOCIATED PROTEIN 1"/>
    <property type="match status" value="1"/>
</dbReference>
<evidence type="ECO:0000259" key="7">
    <source>
        <dbReference type="Pfam" id="PF00460"/>
    </source>
</evidence>
<keyword evidence="6" id="KW-0975">Bacterial flagellum</keyword>
<dbReference type="InterPro" id="IPR010930">
    <property type="entry name" value="Flg_bb/hook_C_dom"/>
</dbReference>
<evidence type="ECO:0000259" key="9">
    <source>
        <dbReference type="Pfam" id="PF22638"/>
    </source>
</evidence>
<evidence type="ECO:0000313" key="10">
    <source>
        <dbReference type="EMBL" id="SBW00387.1"/>
    </source>
</evidence>
<dbReference type="NCBIfam" id="TIGR02492">
    <property type="entry name" value="flgK_ends"/>
    <property type="match status" value="1"/>
</dbReference>
<sequence length="743" mass="80219">MASNINSILGIGAGALYAHQNSIQTTGNNIANVDTEGYSRQGVRYETNPSLNASPGQIGQGVRATEVYRMFNRFVEKAYINKSSDASRWAEQYNMLSNVDALVYESDTIPGVANTLNKFFKGWQTLSNNGTLISSREALLSDAQTLSTFVSEQSATLKYMQQQMDGLIQTDVDRANKLMQEIAELNGQINQFSIPGQNNPNALLDQRDLKVRQLSEIIDIDIIDRGEGHYTVNTKSGLTLVDETNHFNLEFHGPKVNDYRSKVPPSTYTGDVHFEGSDHYEYTVQVVKGGSVGTAGAAGTATFRVSLDSGNTWQCKDGAYRTEAQVNAMSPADQAEKGFMEYEANDSSKPAYVNGIKIWFDSGQGNLVAKGDPSTDPTVPVYADSDKFEIVPKSGLYWKRPTGEERVNITPMRMADGSENPRRTTGGTLGAYFEFRDHLLGGYLDKLDTFANTLSWEVNRIHSQGFGLGARNSILGDYQVQNGTVPLSSPYSGLTFGDKMQAGTLSVAMFDVDGKPLLDTANKHIVLEVTFDPTTGSLQDLTDAINAEAATKLAGSGVSFSASVTDGKLDLNSLNGGFGFMDDTTGVLAGLGVNTFFKGDSAADFSVNADIVRNLNLINAAAINGGGEGNSGDTLTALEISQLATKKVSITENGTGKKTEQTMLSYYSSYVTKVGADTQTAKYNATMYGTMAGDLRNQQDSNAGVSLDEEMTNLVKFQNSYKAAAKLITTADEMLQTVIGLKQ</sequence>
<organism evidence="10">
    <name type="scientific">uncultured delta proteobacterium</name>
    <dbReference type="NCBI Taxonomy" id="34034"/>
    <lineage>
        <taxon>Bacteria</taxon>
        <taxon>Deltaproteobacteria</taxon>
        <taxon>environmental samples</taxon>
    </lineage>
</organism>
<dbReference type="GO" id="GO:0009424">
    <property type="term" value="C:bacterial-type flagellum hook"/>
    <property type="evidence" value="ECO:0007669"/>
    <property type="project" value="InterPro"/>
</dbReference>
<dbReference type="SUPFAM" id="SSF64518">
    <property type="entry name" value="Phase 1 flagellin"/>
    <property type="match status" value="2"/>
</dbReference>
<feature type="domain" description="Flagellar hook-associated protein FlgK helical" evidence="9">
    <location>
        <begin position="96"/>
        <end position="257"/>
    </location>
</feature>
<name>A0A212JLS8_9DELT</name>
<gene>
    <name evidence="10" type="ORF">KL86DPRO_11775</name>
</gene>
<dbReference type="PROSITE" id="PS00588">
    <property type="entry name" value="FLAGELLA_BB_ROD"/>
    <property type="match status" value="1"/>
</dbReference>
<dbReference type="PANTHER" id="PTHR30033">
    <property type="entry name" value="FLAGELLAR HOOK-ASSOCIATED PROTEIN 1"/>
    <property type="match status" value="1"/>
</dbReference>
<reference evidence="10" key="1">
    <citation type="submission" date="2016-04" db="EMBL/GenBank/DDBJ databases">
        <authorList>
            <person name="Evans L.H."/>
            <person name="Alamgir A."/>
            <person name="Owens N."/>
            <person name="Weber N.D."/>
            <person name="Virtaneva K."/>
            <person name="Barbian K."/>
            <person name="Babar A."/>
            <person name="Rosenke K."/>
        </authorList>
    </citation>
    <scope>NUCLEOTIDE SEQUENCE</scope>
    <source>
        <strain evidence="10">86</strain>
    </source>
</reference>
<dbReference type="InterPro" id="IPR002371">
    <property type="entry name" value="FlgK"/>
</dbReference>
<evidence type="ECO:0000256" key="3">
    <source>
        <dbReference type="ARBA" id="ARBA00009677"/>
    </source>
</evidence>
<dbReference type="AlphaFoldDB" id="A0A212JLS8"/>
<accession>A0A212JLS8</accession>
<dbReference type="Pfam" id="PF06429">
    <property type="entry name" value="Flg_bbr_C"/>
    <property type="match status" value="1"/>
</dbReference>
<evidence type="ECO:0000256" key="4">
    <source>
        <dbReference type="ARBA" id="ARBA00016244"/>
    </source>
</evidence>
<evidence type="ECO:0000256" key="6">
    <source>
        <dbReference type="ARBA" id="ARBA00023143"/>
    </source>
</evidence>
<dbReference type="GO" id="GO:0005576">
    <property type="term" value="C:extracellular region"/>
    <property type="evidence" value="ECO:0007669"/>
    <property type="project" value="UniProtKB-SubCell"/>
</dbReference>
<evidence type="ECO:0000256" key="1">
    <source>
        <dbReference type="ARBA" id="ARBA00004365"/>
    </source>
</evidence>
<protein>
    <recommendedName>
        <fullName evidence="4">Flagellar hook-associated protein 1</fullName>
    </recommendedName>
</protein>
<dbReference type="Pfam" id="PF22638">
    <property type="entry name" value="FlgK_D1"/>
    <property type="match status" value="2"/>
</dbReference>
<dbReference type="Pfam" id="PF00460">
    <property type="entry name" value="Flg_bb_rod"/>
    <property type="match status" value="1"/>
</dbReference>
<evidence type="ECO:0000256" key="5">
    <source>
        <dbReference type="ARBA" id="ARBA00022525"/>
    </source>
</evidence>